<protein>
    <submittedName>
        <fullName evidence="1">Uncharacterized protein</fullName>
    </submittedName>
</protein>
<evidence type="ECO:0000313" key="1">
    <source>
        <dbReference type="EMBL" id="KAI0085379.1"/>
    </source>
</evidence>
<dbReference type="EMBL" id="MU274932">
    <property type="protein sequence ID" value="KAI0085379.1"/>
    <property type="molecule type" value="Genomic_DNA"/>
</dbReference>
<accession>A0ACB8TU33</accession>
<gene>
    <name evidence="1" type="ORF">BDY19DRAFT_1050697</name>
</gene>
<proteinExistence type="predicted"/>
<evidence type="ECO:0000313" key="2">
    <source>
        <dbReference type="Proteomes" id="UP001055072"/>
    </source>
</evidence>
<sequence length="135" mass="14829">MHELTSEIAPQPYLRNDGLETHTRSQQLPRQCLTSKVHQERELPSSSQPEESHNARVPQHPTPNTSLNPSTSITVPTSTLPPPNSDREGGYTVTGNSTRQLMVDAASFPGLVERLIRAILSESENSSSLEGRGFE</sequence>
<comment type="caution">
    <text evidence="1">The sequence shown here is derived from an EMBL/GenBank/DDBJ whole genome shotgun (WGS) entry which is preliminary data.</text>
</comment>
<name>A0ACB8TU33_9APHY</name>
<organism evidence="1 2">
    <name type="scientific">Irpex rosettiformis</name>
    <dbReference type="NCBI Taxonomy" id="378272"/>
    <lineage>
        <taxon>Eukaryota</taxon>
        <taxon>Fungi</taxon>
        <taxon>Dikarya</taxon>
        <taxon>Basidiomycota</taxon>
        <taxon>Agaricomycotina</taxon>
        <taxon>Agaricomycetes</taxon>
        <taxon>Polyporales</taxon>
        <taxon>Irpicaceae</taxon>
        <taxon>Irpex</taxon>
    </lineage>
</organism>
<keyword evidence="2" id="KW-1185">Reference proteome</keyword>
<dbReference type="Proteomes" id="UP001055072">
    <property type="component" value="Unassembled WGS sequence"/>
</dbReference>
<reference evidence="1" key="1">
    <citation type="journal article" date="2021" name="Environ. Microbiol.">
        <title>Gene family expansions and transcriptome signatures uncover fungal adaptations to wood decay.</title>
        <authorList>
            <person name="Hage H."/>
            <person name="Miyauchi S."/>
            <person name="Viragh M."/>
            <person name="Drula E."/>
            <person name="Min B."/>
            <person name="Chaduli D."/>
            <person name="Navarro D."/>
            <person name="Favel A."/>
            <person name="Norest M."/>
            <person name="Lesage-Meessen L."/>
            <person name="Balint B."/>
            <person name="Merenyi Z."/>
            <person name="de Eugenio L."/>
            <person name="Morin E."/>
            <person name="Martinez A.T."/>
            <person name="Baldrian P."/>
            <person name="Stursova M."/>
            <person name="Martinez M.J."/>
            <person name="Novotny C."/>
            <person name="Magnuson J.K."/>
            <person name="Spatafora J.W."/>
            <person name="Maurice S."/>
            <person name="Pangilinan J."/>
            <person name="Andreopoulos W."/>
            <person name="LaButti K."/>
            <person name="Hundley H."/>
            <person name="Na H."/>
            <person name="Kuo A."/>
            <person name="Barry K."/>
            <person name="Lipzen A."/>
            <person name="Henrissat B."/>
            <person name="Riley R."/>
            <person name="Ahrendt S."/>
            <person name="Nagy L.G."/>
            <person name="Grigoriev I.V."/>
            <person name="Martin F."/>
            <person name="Rosso M.N."/>
        </authorList>
    </citation>
    <scope>NUCLEOTIDE SEQUENCE</scope>
    <source>
        <strain evidence="1">CBS 384.51</strain>
    </source>
</reference>